<reference evidence="2" key="2">
    <citation type="submission" date="2017-06" db="EMBL/GenBank/DDBJ databases">
        <title>WGS assembly of Brachypodium distachyon.</title>
        <authorList>
            <consortium name="The International Brachypodium Initiative"/>
            <person name="Lucas S."/>
            <person name="Harmon-Smith M."/>
            <person name="Lail K."/>
            <person name="Tice H."/>
            <person name="Grimwood J."/>
            <person name="Bruce D."/>
            <person name="Barry K."/>
            <person name="Shu S."/>
            <person name="Lindquist E."/>
            <person name="Wang M."/>
            <person name="Pitluck S."/>
            <person name="Vogel J.P."/>
            <person name="Garvin D.F."/>
            <person name="Mockler T.C."/>
            <person name="Schmutz J."/>
            <person name="Rokhsar D."/>
            <person name="Bevan M.W."/>
        </authorList>
    </citation>
    <scope>NUCLEOTIDE SEQUENCE</scope>
    <source>
        <strain evidence="2">Bd21</strain>
    </source>
</reference>
<feature type="compositionally biased region" description="Basic and acidic residues" evidence="1">
    <location>
        <begin position="285"/>
        <end position="298"/>
    </location>
</feature>
<evidence type="ECO:0000256" key="1">
    <source>
        <dbReference type="SAM" id="MobiDB-lite"/>
    </source>
</evidence>
<feature type="compositionally biased region" description="Acidic residues" evidence="1">
    <location>
        <begin position="299"/>
        <end position="311"/>
    </location>
</feature>
<feature type="compositionally biased region" description="Pro residues" evidence="1">
    <location>
        <begin position="12"/>
        <end position="24"/>
    </location>
</feature>
<sequence>MCLTQPTGPDQVAPPPLPIAPDLPPLASHAASPCSAASLRPERASPSPASTPRALLSQGVPRSPRASASAWPPARPLSIERRLCLAARCLARNRLAARLPFPEHPLSSLARSASSRVHLAWPPPPRSPAPPRCRVPSPSRSTDAASISPSPMRLFLPSCPSPLPAPLLSLSALSLPSSSPPRLGAALSLLRRLLPLAAPPAAATFPRSRAVDLAFGCRSLLLRLLRAQAQPTGPAEPPLAHLQPTLAQPPELLLLLLLRLSVSLLCCCVAATAVTPRVFRRAAAKDPVVHREDRRPTNPEDEAMNDYDHDD</sequence>
<organism evidence="2">
    <name type="scientific">Brachypodium distachyon</name>
    <name type="common">Purple false brome</name>
    <name type="synonym">Trachynia distachya</name>
    <dbReference type="NCBI Taxonomy" id="15368"/>
    <lineage>
        <taxon>Eukaryota</taxon>
        <taxon>Viridiplantae</taxon>
        <taxon>Streptophyta</taxon>
        <taxon>Embryophyta</taxon>
        <taxon>Tracheophyta</taxon>
        <taxon>Spermatophyta</taxon>
        <taxon>Magnoliopsida</taxon>
        <taxon>Liliopsida</taxon>
        <taxon>Poales</taxon>
        <taxon>Poaceae</taxon>
        <taxon>BOP clade</taxon>
        <taxon>Pooideae</taxon>
        <taxon>Stipodae</taxon>
        <taxon>Brachypodieae</taxon>
        <taxon>Brachypodium</taxon>
    </lineage>
</organism>
<accession>A0A2K2DP43</accession>
<evidence type="ECO:0000313" key="4">
    <source>
        <dbReference type="Proteomes" id="UP000008810"/>
    </source>
</evidence>
<feature type="compositionally biased region" description="Pro residues" evidence="1">
    <location>
        <begin position="121"/>
        <end position="133"/>
    </location>
</feature>
<dbReference type="InParanoid" id="A0A2K2DP43"/>
<dbReference type="EMBL" id="CM000880">
    <property type="protein sequence ID" value="PNT76042.1"/>
    <property type="molecule type" value="Genomic_DNA"/>
</dbReference>
<dbReference type="Gramene" id="PNT76042">
    <property type="protein sequence ID" value="PNT76042"/>
    <property type="gene ID" value="BRADI_1g43291v3"/>
</dbReference>
<evidence type="ECO:0000313" key="3">
    <source>
        <dbReference type="EnsemblPlants" id="PNT76042"/>
    </source>
</evidence>
<protein>
    <submittedName>
        <fullName evidence="2 3">Uncharacterized protein</fullName>
    </submittedName>
</protein>
<proteinExistence type="predicted"/>
<evidence type="ECO:0000313" key="2">
    <source>
        <dbReference type="EMBL" id="PNT76042.1"/>
    </source>
</evidence>
<reference evidence="2 3" key="1">
    <citation type="journal article" date="2010" name="Nature">
        <title>Genome sequencing and analysis of the model grass Brachypodium distachyon.</title>
        <authorList>
            <consortium name="International Brachypodium Initiative"/>
        </authorList>
    </citation>
    <scope>NUCLEOTIDE SEQUENCE [LARGE SCALE GENOMIC DNA]</scope>
    <source>
        <strain evidence="2 3">Bd21</strain>
    </source>
</reference>
<feature type="region of interest" description="Disordered" evidence="1">
    <location>
        <begin position="285"/>
        <end position="311"/>
    </location>
</feature>
<gene>
    <name evidence="2" type="ORF">BRADI_1g43291v3</name>
</gene>
<dbReference type="Proteomes" id="UP000008810">
    <property type="component" value="Chromosome 1"/>
</dbReference>
<feature type="region of interest" description="Disordered" evidence="1">
    <location>
        <begin position="121"/>
        <end position="147"/>
    </location>
</feature>
<dbReference type="AlphaFoldDB" id="A0A2K2DP43"/>
<keyword evidence="4" id="KW-1185">Reference proteome</keyword>
<reference evidence="3" key="3">
    <citation type="submission" date="2018-08" db="UniProtKB">
        <authorList>
            <consortium name="EnsemblPlants"/>
        </authorList>
    </citation>
    <scope>IDENTIFICATION</scope>
    <source>
        <strain evidence="3">cv. Bd21</strain>
    </source>
</reference>
<feature type="compositionally biased region" description="Low complexity" evidence="1">
    <location>
        <begin position="25"/>
        <end position="39"/>
    </location>
</feature>
<feature type="compositionally biased region" description="Low complexity" evidence="1">
    <location>
        <begin position="61"/>
        <end position="72"/>
    </location>
</feature>
<feature type="region of interest" description="Disordered" evidence="1">
    <location>
        <begin position="1"/>
        <end position="72"/>
    </location>
</feature>
<name>A0A2K2DP43_BRADI</name>
<dbReference type="EnsemblPlants" id="PNT76042">
    <property type="protein sequence ID" value="PNT76042"/>
    <property type="gene ID" value="BRADI_1g43291v3"/>
</dbReference>